<dbReference type="InterPro" id="IPR038796">
    <property type="entry name" value="At1g76070-like"/>
</dbReference>
<proteinExistence type="predicted"/>
<feature type="region of interest" description="Disordered" evidence="1">
    <location>
        <begin position="164"/>
        <end position="184"/>
    </location>
</feature>
<dbReference type="EMBL" id="JAUIZM010000004">
    <property type="protein sequence ID" value="KAK1388590.1"/>
    <property type="molecule type" value="Genomic_DNA"/>
</dbReference>
<feature type="compositionally biased region" description="Basic and acidic residues" evidence="1">
    <location>
        <begin position="36"/>
        <end position="46"/>
    </location>
</feature>
<feature type="region of interest" description="Disordered" evidence="1">
    <location>
        <begin position="32"/>
        <end position="52"/>
    </location>
</feature>
<protein>
    <submittedName>
        <fullName evidence="2">Uncharacterized protein</fullName>
    </submittedName>
</protein>
<feature type="region of interest" description="Disordered" evidence="1">
    <location>
        <begin position="126"/>
        <end position="145"/>
    </location>
</feature>
<reference evidence="2" key="1">
    <citation type="submission" date="2023-02" db="EMBL/GenBank/DDBJ databases">
        <title>Genome of toxic invasive species Heracleum sosnowskyi carries increased number of genes despite the absence of recent whole-genome duplications.</title>
        <authorList>
            <person name="Schelkunov M."/>
            <person name="Shtratnikova V."/>
            <person name="Makarenko M."/>
            <person name="Klepikova A."/>
            <person name="Omelchenko D."/>
            <person name="Novikova G."/>
            <person name="Obukhova E."/>
            <person name="Bogdanov V."/>
            <person name="Penin A."/>
            <person name="Logacheva M."/>
        </authorList>
    </citation>
    <scope>NUCLEOTIDE SEQUENCE</scope>
    <source>
        <strain evidence="2">Hsosn_3</strain>
        <tissue evidence="2">Leaf</tissue>
    </source>
</reference>
<evidence type="ECO:0000313" key="2">
    <source>
        <dbReference type="EMBL" id="KAK1388590.1"/>
    </source>
</evidence>
<reference evidence="2" key="2">
    <citation type="submission" date="2023-05" db="EMBL/GenBank/DDBJ databases">
        <authorList>
            <person name="Schelkunov M.I."/>
        </authorList>
    </citation>
    <scope>NUCLEOTIDE SEQUENCE</scope>
    <source>
        <strain evidence="2">Hsosn_3</strain>
        <tissue evidence="2">Leaf</tissue>
    </source>
</reference>
<accession>A0AAD8MTA6</accession>
<evidence type="ECO:0000256" key="1">
    <source>
        <dbReference type="SAM" id="MobiDB-lite"/>
    </source>
</evidence>
<comment type="caution">
    <text evidence="2">The sequence shown here is derived from an EMBL/GenBank/DDBJ whole genome shotgun (WGS) entry which is preliminary data.</text>
</comment>
<organism evidence="2 3">
    <name type="scientific">Heracleum sosnowskyi</name>
    <dbReference type="NCBI Taxonomy" id="360622"/>
    <lineage>
        <taxon>Eukaryota</taxon>
        <taxon>Viridiplantae</taxon>
        <taxon>Streptophyta</taxon>
        <taxon>Embryophyta</taxon>
        <taxon>Tracheophyta</taxon>
        <taxon>Spermatophyta</taxon>
        <taxon>Magnoliopsida</taxon>
        <taxon>eudicotyledons</taxon>
        <taxon>Gunneridae</taxon>
        <taxon>Pentapetalae</taxon>
        <taxon>asterids</taxon>
        <taxon>campanulids</taxon>
        <taxon>Apiales</taxon>
        <taxon>Apiaceae</taxon>
        <taxon>Apioideae</taxon>
        <taxon>apioid superclade</taxon>
        <taxon>Tordylieae</taxon>
        <taxon>Tordyliinae</taxon>
        <taxon>Heracleum</taxon>
    </lineage>
</organism>
<dbReference type="PANTHER" id="PTHR34779">
    <property type="entry name" value="OS09G0542900 PROTEIN"/>
    <property type="match status" value="1"/>
</dbReference>
<dbReference type="Proteomes" id="UP001237642">
    <property type="component" value="Unassembled WGS sequence"/>
</dbReference>
<sequence>MAERAAVSKAKNRFLKLLPKASAVAVTFQNLPFSPNKDKRSSDKSKSKGFSGASGGATLISIVPVDALHSKSRNSSLREPTSPKVSCMGQVKHKKKLYSLINTNYTYQDSVLPPLDHLNRMVQNHNNSKQAQQKPPALKSAKSFGDVKKKKKPLAIKNMFSRVPSGRRKSDATIHVPDDHRASTGSLSQMKRFSSGRNSLSNFDWTTVAQVVDNFGNGSGESKEEVEVSISNWTTVAQVVDNFGNGSGESKEEVEVSISAATPMIIQECKAVSLEPRKEVNLWKRRTMAQPSPLQLKT</sequence>
<dbReference type="PANTHER" id="PTHR34779:SF1">
    <property type="entry name" value="OS09G0542900 PROTEIN"/>
    <property type="match status" value="1"/>
</dbReference>
<dbReference type="AlphaFoldDB" id="A0AAD8MTA6"/>
<name>A0AAD8MTA6_9APIA</name>
<gene>
    <name evidence="2" type="ORF">POM88_016768</name>
</gene>
<feature type="compositionally biased region" description="Basic and acidic residues" evidence="1">
    <location>
        <begin position="168"/>
        <end position="182"/>
    </location>
</feature>
<keyword evidence="3" id="KW-1185">Reference proteome</keyword>
<evidence type="ECO:0000313" key="3">
    <source>
        <dbReference type="Proteomes" id="UP001237642"/>
    </source>
</evidence>